<protein>
    <submittedName>
        <fullName evidence="1">Uncharacterized protein</fullName>
    </submittedName>
</protein>
<proteinExistence type="predicted"/>
<gene>
    <name evidence="1" type="ORF">L484_004836</name>
</gene>
<organism evidence="1 2">
    <name type="scientific">Morus notabilis</name>
    <dbReference type="NCBI Taxonomy" id="981085"/>
    <lineage>
        <taxon>Eukaryota</taxon>
        <taxon>Viridiplantae</taxon>
        <taxon>Streptophyta</taxon>
        <taxon>Embryophyta</taxon>
        <taxon>Tracheophyta</taxon>
        <taxon>Spermatophyta</taxon>
        <taxon>Magnoliopsida</taxon>
        <taxon>eudicotyledons</taxon>
        <taxon>Gunneridae</taxon>
        <taxon>Pentapetalae</taxon>
        <taxon>rosids</taxon>
        <taxon>fabids</taxon>
        <taxon>Rosales</taxon>
        <taxon>Moraceae</taxon>
        <taxon>Moreae</taxon>
        <taxon>Morus</taxon>
    </lineage>
</organism>
<evidence type="ECO:0000313" key="1">
    <source>
        <dbReference type="EMBL" id="EXC27259.1"/>
    </source>
</evidence>
<reference evidence="2" key="1">
    <citation type="submission" date="2013-01" db="EMBL/GenBank/DDBJ databases">
        <title>Draft Genome Sequence of a Mulberry Tree, Morus notabilis C.K. Schneid.</title>
        <authorList>
            <person name="He N."/>
            <person name="Zhao S."/>
        </authorList>
    </citation>
    <scope>NUCLEOTIDE SEQUENCE</scope>
</reference>
<accession>W9S5Q9</accession>
<dbReference type="Proteomes" id="UP000030645">
    <property type="component" value="Unassembled WGS sequence"/>
</dbReference>
<sequence length="77" mass="8681">MNDYNRIVHISSKTWLFHHKIPTSNINYKNYKQKTNRGGALLVDGFNPLAKVLSESHRGRVDGWGWGMGAGKGPLMI</sequence>
<name>W9S5Q9_9ROSA</name>
<dbReference type="AlphaFoldDB" id="W9S5Q9"/>
<evidence type="ECO:0000313" key="2">
    <source>
        <dbReference type="Proteomes" id="UP000030645"/>
    </source>
</evidence>
<keyword evidence="2" id="KW-1185">Reference proteome</keyword>
<dbReference type="EMBL" id="KE346144">
    <property type="protein sequence ID" value="EXC27259.1"/>
    <property type="molecule type" value="Genomic_DNA"/>
</dbReference>